<dbReference type="SUPFAM" id="SSF52540">
    <property type="entry name" value="P-loop containing nucleoside triphosphate hydrolases"/>
    <property type="match status" value="1"/>
</dbReference>
<evidence type="ECO:0000256" key="4">
    <source>
        <dbReference type="SAM" id="Coils"/>
    </source>
</evidence>
<protein>
    <recommendedName>
        <fullName evidence="3">Nuclease SbcCD subunit C</fullName>
    </recommendedName>
</protein>
<name>A0A9D2ASD0_9FIRM</name>
<reference evidence="6" key="1">
    <citation type="journal article" date="2021" name="PeerJ">
        <title>Extensive microbial diversity within the chicken gut microbiome revealed by metagenomics and culture.</title>
        <authorList>
            <person name="Gilroy R."/>
            <person name="Ravi A."/>
            <person name="Getino M."/>
            <person name="Pursley I."/>
            <person name="Horton D.L."/>
            <person name="Alikhan N.F."/>
            <person name="Baker D."/>
            <person name="Gharbi K."/>
            <person name="Hall N."/>
            <person name="Watson M."/>
            <person name="Adriaenssens E.M."/>
            <person name="Foster-Nyarko E."/>
            <person name="Jarju S."/>
            <person name="Secka A."/>
            <person name="Antonio M."/>
            <person name="Oren A."/>
            <person name="Chaudhuri R.R."/>
            <person name="La Ragione R."/>
            <person name="Hildebrand F."/>
            <person name="Pallen M.J."/>
        </authorList>
    </citation>
    <scope>NUCLEOTIDE SEQUENCE</scope>
    <source>
        <strain evidence="6">26628</strain>
    </source>
</reference>
<feature type="coiled-coil region" evidence="4">
    <location>
        <begin position="552"/>
        <end position="609"/>
    </location>
</feature>
<evidence type="ECO:0000256" key="1">
    <source>
        <dbReference type="ARBA" id="ARBA00006930"/>
    </source>
</evidence>
<sequence length="891" mass="99697">MRPERLEFCGINSFSERAVIDFKRLLAGGIFGIFGDTGSGKTTILDSMIFALYGKVDRARGGIGNEVINYRCDRAYAVFDFSIDEDGRRRIYRVEREIRRKNSQQKLTLSELDGDAEHVISDGVKPTNEKIRAIVGLSFEDFKKCIALPQGEFAQFVKADRGERLRLISRLFDLEMYGERLNAVLKRRFDAAKSDLDKKEGELNGYAEYTDEALEEQRAELVRLQGELRELDADYERIRAEFTELQAQVKRYGKWRDLCRSREELMRRGGEIDAKRADYARLPAAEEIAALMDKVRDLEKQRRESEAAAKDSAACREQAAAELAALRREIEEADADAQLLALREKRAAVRHAEADVQAWEKYRSARAGAADEYRKADARCAAEEKSLRQYEAESIALAGQAEASADGADLSRFLRGDLDSALLDAEYADAEAYFAEKLRELRRDFSGGELYERAEAALRERLEYYTSLRGRAKDADLERLLQKFRAKQAEHTALLQRQHAAELKRTQAQGRLQAAEKDRSLAAERGQEAAANAEAALGRLRAALGEVAPGEVRTLAAQLQKEEEAVSAAKQQRDERARCLDERIRAAELEQARQEAHAAAREGERAETAQALAARLRESGFADEAEAEALRGRCPDAAALAREIEAYDGSLAQLNAGIAAVEAEGEIVPVEEEEYARRESAFRQLTQKKEDAGLQSAVLESAVAQFAGKLARRKELEKERDGLRRAFSDLERLRSLLYGNKFMEFVAGEYLADISESATELLLKLTNGRYFIRYEQGFFVGDNFNGGELRSVNTLSGGETFLVSLSLALALSAAIYAKSLRPIEFFFLDEGFGTLDEKLIDTVMDSLEKLKNKHFAIGLISHVEELKHRIDNKIVVTAASESGGSTIKISC</sequence>
<dbReference type="EMBL" id="DXFD01000101">
    <property type="protein sequence ID" value="HIX47379.1"/>
    <property type="molecule type" value="Genomic_DNA"/>
</dbReference>
<dbReference type="Pfam" id="PF13476">
    <property type="entry name" value="AAA_23"/>
    <property type="match status" value="1"/>
</dbReference>
<accession>A0A9D2ASD0</accession>
<dbReference type="PANTHER" id="PTHR32114:SF2">
    <property type="entry name" value="ABC TRANSPORTER ABCH.3"/>
    <property type="match status" value="1"/>
</dbReference>
<evidence type="ECO:0000256" key="2">
    <source>
        <dbReference type="ARBA" id="ARBA00011322"/>
    </source>
</evidence>
<dbReference type="PANTHER" id="PTHR32114">
    <property type="entry name" value="ABC TRANSPORTER ABCH.3"/>
    <property type="match status" value="1"/>
</dbReference>
<gene>
    <name evidence="6" type="ORF">H9737_06800</name>
</gene>
<organism evidence="6 7">
    <name type="scientific">Candidatus Borkfalkia faecigallinarum</name>
    <dbReference type="NCBI Taxonomy" id="2838509"/>
    <lineage>
        <taxon>Bacteria</taxon>
        <taxon>Bacillati</taxon>
        <taxon>Bacillota</taxon>
        <taxon>Clostridia</taxon>
        <taxon>Christensenellales</taxon>
        <taxon>Christensenellaceae</taxon>
        <taxon>Candidatus Borkfalkia</taxon>
    </lineage>
</organism>
<dbReference type="Proteomes" id="UP000824249">
    <property type="component" value="Unassembled WGS sequence"/>
</dbReference>
<keyword evidence="4" id="KW-0175">Coiled coil</keyword>
<dbReference type="InterPro" id="IPR038729">
    <property type="entry name" value="Rad50/SbcC_AAA"/>
</dbReference>
<evidence type="ECO:0000313" key="6">
    <source>
        <dbReference type="EMBL" id="HIX47379.1"/>
    </source>
</evidence>
<feature type="coiled-coil region" evidence="4">
    <location>
        <begin position="182"/>
        <end position="248"/>
    </location>
</feature>
<reference evidence="6" key="2">
    <citation type="submission" date="2021-04" db="EMBL/GenBank/DDBJ databases">
        <authorList>
            <person name="Gilroy R."/>
        </authorList>
    </citation>
    <scope>NUCLEOTIDE SEQUENCE</scope>
    <source>
        <strain evidence="6">26628</strain>
    </source>
</reference>
<comment type="similarity">
    <text evidence="1">Belongs to the SMC family. SbcC subfamily.</text>
</comment>
<feature type="domain" description="Rad50/SbcC-type AAA" evidence="5">
    <location>
        <begin position="5"/>
        <end position="234"/>
    </location>
</feature>
<comment type="subunit">
    <text evidence="2">Heterodimer of SbcC and SbcD.</text>
</comment>
<dbReference type="Gene3D" id="3.40.50.300">
    <property type="entry name" value="P-loop containing nucleotide triphosphate hydrolases"/>
    <property type="match status" value="2"/>
</dbReference>
<dbReference type="Pfam" id="PF13558">
    <property type="entry name" value="SbcC_Walker_B"/>
    <property type="match status" value="1"/>
</dbReference>
<evidence type="ECO:0000313" key="7">
    <source>
        <dbReference type="Proteomes" id="UP000824249"/>
    </source>
</evidence>
<dbReference type="AlphaFoldDB" id="A0A9D2ASD0"/>
<feature type="coiled-coil region" evidence="4">
    <location>
        <begin position="288"/>
        <end position="343"/>
    </location>
</feature>
<dbReference type="GO" id="GO:0006302">
    <property type="term" value="P:double-strand break repair"/>
    <property type="evidence" value="ECO:0007669"/>
    <property type="project" value="InterPro"/>
</dbReference>
<dbReference type="GO" id="GO:0016887">
    <property type="term" value="F:ATP hydrolysis activity"/>
    <property type="evidence" value="ECO:0007669"/>
    <property type="project" value="InterPro"/>
</dbReference>
<dbReference type="InterPro" id="IPR027417">
    <property type="entry name" value="P-loop_NTPase"/>
</dbReference>
<comment type="caution">
    <text evidence="6">The sequence shown here is derived from an EMBL/GenBank/DDBJ whole genome shotgun (WGS) entry which is preliminary data.</text>
</comment>
<evidence type="ECO:0000256" key="3">
    <source>
        <dbReference type="ARBA" id="ARBA00013368"/>
    </source>
</evidence>
<evidence type="ECO:0000259" key="5">
    <source>
        <dbReference type="Pfam" id="PF13476"/>
    </source>
</evidence>
<feature type="coiled-coil region" evidence="4">
    <location>
        <begin position="699"/>
        <end position="733"/>
    </location>
</feature>
<proteinExistence type="inferred from homology"/>